<dbReference type="AlphaFoldDB" id="B9RJ89"/>
<evidence type="ECO:0000313" key="1">
    <source>
        <dbReference type="EMBL" id="EEF48391.1"/>
    </source>
</evidence>
<protein>
    <submittedName>
        <fullName evidence="1">Uncharacterized protein</fullName>
    </submittedName>
</protein>
<dbReference type="EMBL" id="EQ973783">
    <property type="protein sequence ID" value="EEF48391.1"/>
    <property type="molecule type" value="Genomic_DNA"/>
</dbReference>
<sequence>METSKLMVTWGEGRAVSILVGFQSSSHQCTKGFDCGSHRGTTTPPYFTRLAPNLALFFANK</sequence>
<proteinExistence type="predicted"/>
<accession>B9RJ89</accession>
<dbReference type="InParanoid" id="B9RJ89"/>
<gene>
    <name evidence="1" type="ORF">RCOM_1032300</name>
</gene>
<keyword evidence="2" id="KW-1185">Reference proteome</keyword>
<organism evidence="1 2">
    <name type="scientific">Ricinus communis</name>
    <name type="common">Castor bean</name>
    <dbReference type="NCBI Taxonomy" id="3988"/>
    <lineage>
        <taxon>Eukaryota</taxon>
        <taxon>Viridiplantae</taxon>
        <taxon>Streptophyta</taxon>
        <taxon>Embryophyta</taxon>
        <taxon>Tracheophyta</taxon>
        <taxon>Spermatophyta</taxon>
        <taxon>Magnoliopsida</taxon>
        <taxon>eudicotyledons</taxon>
        <taxon>Gunneridae</taxon>
        <taxon>Pentapetalae</taxon>
        <taxon>rosids</taxon>
        <taxon>fabids</taxon>
        <taxon>Malpighiales</taxon>
        <taxon>Euphorbiaceae</taxon>
        <taxon>Acalyphoideae</taxon>
        <taxon>Acalypheae</taxon>
        <taxon>Ricinus</taxon>
    </lineage>
</organism>
<evidence type="ECO:0000313" key="2">
    <source>
        <dbReference type="Proteomes" id="UP000008311"/>
    </source>
</evidence>
<reference evidence="2" key="1">
    <citation type="journal article" date="2010" name="Nat. Biotechnol.">
        <title>Draft genome sequence of the oilseed species Ricinus communis.</title>
        <authorList>
            <person name="Chan A.P."/>
            <person name="Crabtree J."/>
            <person name="Zhao Q."/>
            <person name="Lorenzi H."/>
            <person name="Orvis J."/>
            <person name="Puiu D."/>
            <person name="Melake-Berhan A."/>
            <person name="Jones K.M."/>
            <person name="Redman J."/>
            <person name="Chen G."/>
            <person name="Cahoon E.B."/>
            <person name="Gedil M."/>
            <person name="Stanke M."/>
            <person name="Haas B.J."/>
            <person name="Wortman J.R."/>
            <person name="Fraser-Liggett C.M."/>
            <person name="Ravel J."/>
            <person name="Rabinowicz P.D."/>
        </authorList>
    </citation>
    <scope>NUCLEOTIDE SEQUENCE [LARGE SCALE GENOMIC DNA]</scope>
    <source>
        <strain evidence="2">cv. Hale</strain>
    </source>
</reference>
<name>B9RJ89_RICCO</name>
<dbReference type="Proteomes" id="UP000008311">
    <property type="component" value="Unassembled WGS sequence"/>
</dbReference>